<organism evidence="1 2">
    <name type="scientific">Smallanthus sonchifolius</name>
    <dbReference type="NCBI Taxonomy" id="185202"/>
    <lineage>
        <taxon>Eukaryota</taxon>
        <taxon>Viridiplantae</taxon>
        <taxon>Streptophyta</taxon>
        <taxon>Embryophyta</taxon>
        <taxon>Tracheophyta</taxon>
        <taxon>Spermatophyta</taxon>
        <taxon>Magnoliopsida</taxon>
        <taxon>eudicotyledons</taxon>
        <taxon>Gunneridae</taxon>
        <taxon>Pentapetalae</taxon>
        <taxon>asterids</taxon>
        <taxon>campanulids</taxon>
        <taxon>Asterales</taxon>
        <taxon>Asteraceae</taxon>
        <taxon>Asteroideae</taxon>
        <taxon>Heliantheae alliance</taxon>
        <taxon>Millerieae</taxon>
        <taxon>Smallanthus</taxon>
    </lineage>
</organism>
<comment type="caution">
    <text evidence="1">The sequence shown here is derived from an EMBL/GenBank/DDBJ whole genome shotgun (WGS) entry which is preliminary data.</text>
</comment>
<gene>
    <name evidence="1" type="ORF">L1987_00257</name>
</gene>
<name>A0ACB9K1U2_9ASTR</name>
<reference evidence="1 2" key="2">
    <citation type="journal article" date="2022" name="Mol. Ecol. Resour.">
        <title>The genomes of chicory, endive, great burdock and yacon provide insights into Asteraceae paleo-polyploidization history and plant inulin production.</title>
        <authorList>
            <person name="Fan W."/>
            <person name="Wang S."/>
            <person name="Wang H."/>
            <person name="Wang A."/>
            <person name="Jiang F."/>
            <person name="Liu H."/>
            <person name="Zhao H."/>
            <person name="Xu D."/>
            <person name="Zhang Y."/>
        </authorList>
    </citation>
    <scope>NUCLEOTIDE SEQUENCE [LARGE SCALE GENOMIC DNA]</scope>
    <source>
        <strain evidence="2">cv. Yunnan</strain>
        <tissue evidence="1">Leaves</tissue>
    </source>
</reference>
<evidence type="ECO:0000313" key="2">
    <source>
        <dbReference type="Proteomes" id="UP001056120"/>
    </source>
</evidence>
<reference evidence="2" key="1">
    <citation type="journal article" date="2022" name="Mol. Ecol. Resour.">
        <title>The genomes of chicory, endive, great burdock and yacon provide insights into Asteraceae palaeo-polyploidization history and plant inulin production.</title>
        <authorList>
            <person name="Fan W."/>
            <person name="Wang S."/>
            <person name="Wang H."/>
            <person name="Wang A."/>
            <person name="Jiang F."/>
            <person name="Liu H."/>
            <person name="Zhao H."/>
            <person name="Xu D."/>
            <person name="Zhang Y."/>
        </authorList>
    </citation>
    <scope>NUCLEOTIDE SEQUENCE [LARGE SCALE GENOMIC DNA]</scope>
    <source>
        <strain evidence="2">cv. Yunnan</strain>
    </source>
</reference>
<dbReference type="EMBL" id="CM042018">
    <property type="protein sequence ID" value="KAI3826212.1"/>
    <property type="molecule type" value="Genomic_DNA"/>
</dbReference>
<dbReference type="Proteomes" id="UP001056120">
    <property type="component" value="Linkage Group LG01"/>
</dbReference>
<protein>
    <submittedName>
        <fullName evidence="1">Uncharacterized protein</fullName>
    </submittedName>
</protein>
<sequence length="308" mass="35277">MFLDVFYTCCDLVIDVGEYIPLCRAIQMGDWEKAEEFFNKDKNALIDKLDVYGYTALHIAIGDPGNIMFVENLLEQINPKSLPSLVNNKQQNALHLAAILDNTRAAKKLVDKNPHLLFTVDNMKYLPIERAIFNSHKTNFVYLLQDYPELARTKNCGDIDHTYKIQDIENQETYTVGGTKSYIYQVPHIKHLQEDKVKHTIALMILKFICEEVARYEEEDFLYKLPKRLILGLGMLFMSVTTMMIAFSATLYIMFGQEKSWIMIPIATLICLPIASFVTLQLPLLVDLISSTYGPGIFGKRSELRITS</sequence>
<proteinExistence type="predicted"/>
<evidence type="ECO:0000313" key="1">
    <source>
        <dbReference type="EMBL" id="KAI3826212.1"/>
    </source>
</evidence>
<accession>A0ACB9K1U2</accession>
<keyword evidence="2" id="KW-1185">Reference proteome</keyword>